<dbReference type="AlphaFoldDB" id="A0A3S7WQA9"/>
<keyword evidence="2" id="KW-0812">Transmembrane</keyword>
<gene>
    <name evidence="3" type="ORF">LdCL_080011000</name>
</gene>
<feature type="compositionally biased region" description="Basic residues" evidence="1">
    <location>
        <begin position="275"/>
        <end position="286"/>
    </location>
</feature>
<keyword evidence="2" id="KW-1133">Transmembrane helix</keyword>
<evidence type="ECO:0000256" key="2">
    <source>
        <dbReference type="SAM" id="Phobius"/>
    </source>
</evidence>
<dbReference type="EMBL" id="CP029507">
    <property type="protein sequence ID" value="AYU76362.1"/>
    <property type="molecule type" value="Genomic_DNA"/>
</dbReference>
<evidence type="ECO:0000313" key="3">
    <source>
        <dbReference type="EMBL" id="AYU76362.1"/>
    </source>
</evidence>
<feature type="transmembrane region" description="Helical" evidence="2">
    <location>
        <begin position="41"/>
        <end position="63"/>
    </location>
</feature>
<name>A0A3S7WQA9_LEIDO</name>
<organism evidence="3 4">
    <name type="scientific">Leishmania donovani</name>
    <dbReference type="NCBI Taxonomy" id="5661"/>
    <lineage>
        <taxon>Eukaryota</taxon>
        <taxon>Discoba</taxon>
        <taxon>Euglenozoa</taxon>
        <taxon>Kinetoplastea</taxon>
        <taxon>Metakinetoplastina</taxon>
        <taxon>Trypanosomatida</taxon>
        <taxon>Trypanosomatidae</taxon>
        <taxon>Leishmaniinae</taxon>
        <taxon>Leishmania</taxon>
    </lineage>
</organism>
<dbReference type="VEuPathDB" id="TriTrypDB:LdBPK_080610.1"/>
<dbReference type="VEuPathDB" id="TriTrypDB:LdCL_080011000"/>
<feature type="region of interest" description="Disordered" evidence="1">
    <location>
        <begin position="445"/>
        <end position="516"/>
    </location>
</feature>
<sequence length="516" mass="54441">MVDAHRAGNAARARRQRIVERQRAPPLTVSATSPLTESLTILSYVIVFSLYFAGFAVMVLAVVHRRRAVRRVRTQRKQLSPPPAFLIAANSEEACAMTSMMSNASPARAEETSKATPTAARGSLQMSDLTVYRLRKLQNCVESDQDDGEQNAQGVRGETATAEAVSVLGRTPLRLCAHRCGETSSGGSSSADTKRRLSDSVDSTALAALKMSAVAKLLPLGDQELTAAADEKSDMSLTRKMKADPVRAMRSLSLSPAASWRPCAASDACATVQAPRRHRGGHRRRERCSDGRGSCGDVTAITAAAHVADTATWFAPSSGSSTSLSSESSSASTTGNGAAANTATAAVAAKTRPSTSPVLVTYVPLRQVRSSPTPVLPGYPSILDTGLEYETDAEVDAADVFVAVKAAPMPLDPRSPMTMNAADTAASAPVNSHGSSVLLALADAERGVSRASQQTPADDASGMHYHDMRHRNSSDDTYNHPQRQKSRLVPLLPSFFPGSSAPPSPAAPPLRCEYTG</sequence>
<evidence type="ECO:0000256" key="1">
    <source>
        <dbReference type="SAM" id="MobiDB-lite"/>
    </source>
</evidence>
<feature type="compositionally biased region" description="Low complexity" evidence="1">
    <location>
        <begin position="490"/>
        <end position="499"/>
    </location>
</feature>
<keyword evidence="4" id="KW-1185">Reference proteome</keyword>
<reference evidence="3 4" key="1">
    <citation type="journal article" date="2018" name="Sci. Rep.">
        <title>A complete Leishmania donovani reference genome identifies novel genetic variations associated with virulence.</title>
        <authorList>
            <person name="Lypaczewski P."/>
            <person name="Hoshizaki J."/>
            <person name="Zhang W.-W."/>
            <person name="McCall L.-I."/>
            <person name="Torcivia-Rodriguez J."/>
            <person name="Simonyan V."/>
            <person name="Kaur A."/>
            <person name="Dewar K."/>
            <person name="Matlashewski G."/>
        </authorList>
    </citation>
    <scope>NUCLEOTIDE SEQUENCE [LARGE SCALE GENOMIC DNA]</scope>
    <source>
        <strain evidence="3 4">LdCL</strain>
    </source>
</reference>
<accession>A0A3S7WQA9</accession>
<feature type="region of interest" description="Disordered" evidence="1">
    <location>
        <begin position="274"/>
        <end position="293"/>
    </location>
</feature>
<proteinExistence type="predicted"/>
<protein>
    <submittedName>
        <fullName evidence="3">Uncharacterized protein</fullName>
    </submittedName>
</protein>
<dbReference type="Proteomes" id="UP000274082">
    <property type="component" value="Chromosome 8"/>
</dbReference>
<feature type="compositionally biased region" description="Basic and acidic residues" evidence="1">
    <location>
        <begin position="464"/>
        <end position="478"/>
    </location>
</feature>
<evidence type="ECO:0000313" key="4">
    <source>
        <dbReference type="Proteomes" id="UP000274082"/>
    </source>
</evidence>
<keyword evidence="2" id="KW-0472">Membrane</keyword>
<dbReference type="VEuPathDB" id="TriTrypDB:LDHU3_08.0670"/>
<feature type="region of interest" description="Disordered" evidence="1">
    <location>
        <begin position="316"/>
        <end position="337"/>
    </location>
</feature>
<dbReference type="OrthoDB" id="10458232at2759"/>